<dbReference type="Proteomes" id="UP000240728">
    <property type="component" value="Unassembled WGS sequence"/>
</dbReference>
<dbReference type="EMBL" id="PYOZ01000027">
    <property type="protein sequence ID" value="PSX39101.1"/>
    <property type="molecule type" value="Genomic_DNA"/>
</dbReference>
<accession>A0AAX0YP17</accession>
<keyword evidence="1" id="KW-0812">Transmembrane</keyword>
<evidence type="ECO:0000313" key="2">
    <source>
        <dbReference type="EMBL" id="PSX39101.1"/>
    </source>
</evidence>
<keyword evidence="1" id="KW-0472">Membrane</keyword>
<feature type="transmembrane region" description="Helical" evidence="1">
    <location>
        <begin position="12"/>
        <end position="32"/>
    </location>
</feature>
<organism evidence="2 3">
    <name type="scientific">Photobacterium kishitanii</name>
    <dbReference type="NCBI Taxonomy" id="318456"/>
    <lineage>
        <taxon>Bacteria</taxon>
        <taxon>Pseudomonadati</taxon>
        <taxon>Pseudomonadota</taxon>
        <taxon>Gammaproteobacteria</taxon>
        <taxon>Vibrionales</taxon>
        <taxon>Vibrionaceae</taxon>
        <taxon>Photobacterium</taxon>
    </lineage>
</organism>
<keyword evidence="1" id="KW-1133">Transmembrane helix</keyword>
<protein>
    <submittedName>
        <fullName evidence="2">Uncharacterized protein</fullName>
    </submittedName>
</protein>
<comment type="caution">
    <text evidence="2">The sequence shown here is derived from an EMBL/GenBank/DDBJ whole genome shotgun (WGS) entry which is preliminary data.</text>
</comment>
<evidence type="ECO:0000313" key="3">
    <source>
        <dbReference type="Proteomes" id="UP000240728"/>
    </source>
</evidence>
<keyword evidence="3" id="KW-1185">Reference proteome</keyword>
<name>A0AAX0YP17_9GAMM</name>
<evidence type="ECO:0000256" key="1">
    <source>
        <dbReference type="SAM" id="Phobius"/>
    </source>
</evidence>
<sequence>MFRRINNKTKIIISCLLIGISLFFTLPIWNGFGCNALFRYENKNFIGYGYCKRGSVEIFLTQRNSKHTVLATHINARIITYKGKNALYFYNLETNNHSISKSNLITISMLKYNPFYSFKSNYLKDDTLSLIHKKDLETILTINEGRLSFF</sequence>
<dbReference type="AlphaFoldDB" id="A0AAX0YP17"/>
<reference evidence="2 3" key="1">
    <citation type="submission" date="2018-01" db="EMBL/GenBank/DDBJ databases">
        <title>Whole genome sequencing of Histamine producing bacteria.</title>
        <authorList>
            <person name="Butler K."/>
        </authorList>
    </citation>
    <scope>NUCLEOTIDE SEQUENCE [LARGE SCALE GENOMIC DNA]</scope>
    <source>
        <strain evidence="2 3">A1-4</strain>
    </source>
</reference>
<gene>
    <name evidence="2" type="ORF">C0W53_21800</name>
</gene>
<proteinExistence type="predicted"/>